<reference evidence="2" key="1">
    <citation type="submission" date="2012-06" db="EMBL/GenBank/DDBJ databases">
        <title>The complete genome of Flexibacter litoralis DSM 6794.</title>
        <authorList>
            <person name="Lucas S."/>
            <person name="Copeland A."/>
            <person name="Lapidus A."/>
            <person name="Glavina del Rio T."/>
            <person name="Dalin E."/>
            <person name="Tice H."/>
            <person name="Bruce D."/>
            <person name="Goodwin L."/>
            <person name="Pitluck S."/>
            <person name="Peters L."/>
            <person name="Ovchinnikova G."/>
            <person name="Lu M."/>
            <person name="Kyrpides N."/>
            <person name="Mavromatis K."/>
            <person name="Ivanova N."/>
            <person name="Brettin T."/>
            <person name="Detter J.C."/>
            <person name="Han C."/>
            <person name="Larimer F."/>
            <person name="Land M."/>
            <person name="Hauser L."/>
            <person name="Markowitz V."/>
            <person name="Cheng J.-F."/>
            <person name="Hugenholtz P."/>
            <person name="Woyke T."/>
            <person name="Wu D."/>
            <person name="Spring S."/>
            <person name="Lang E."/>
            <person name="Kopitz M."/>
            <person name="Brambilla E."/>
            <person name="Klenk H.-P."/>
            <person name="Eisen J.A."/>
        </authorList>
    </citation>
    <scope>NUCLEOTIDE SEQUENCE [LARGE SCALE GENOMIC DNA]</scope>
    <source>
        <strain evidence="2">ATCC 23117 / DSM 6794 / NBRC 15988 / NCIMB 1366 / Sio-4</strain>
    </source>
</reference>
<evidence type="ECO:0000313" key="2">
    <source>
        <dbReference type="Proteomes" id="UP000006054"/>
    </source>
</evidence>
<evidence type="ECO:0000313" key="1">
    <source>
        <dbReference type="EMBL" id="AFM02933.1"/>
    </source>
</evidence>
<dbReference type="AlphaFoldDB" id="I4AG48"/>
<dbReference type="RefSeq" id="WP_014796393.1">
    <property type="nucleotide sequence ID" value="NC_018018.1"/>
</dbReference>
<name>I4AG48_BERLS</name>
<gene>
    <name evidence="1" type="ordered locus">Fleli_0457</name>
</gene>
<sequence>MNQEKNPASMDTDIFLSENNTNLATYRYSVPLSEKNNIPVEQIKIIFEDWLMNRTQLEELKSKFSEIEIFEDYHYYSQGKEAFNNYKLDQLRESLNDYPNREDVIATVNLFDLYRKSKILKSLFPYVSMGTLHLSLDEKGSDYCYFGCSKESYYLFMCANDGDDKRYFFDSAEEMIAFLEEKFQNL</sequence>
<protein>
    <submittedName>
        <fullName evidence="1">Uncharacterized protein</fullName>
    </submittedName>
</protein>
<accession>I4AG48</accession>
<dbReference type="HOGENOM" id="CLU_1452443_0_0_10"/>
<keyword evidence="2" id="KW-1185">Reference proteome</keyword>
<dbReference type="STRING" id="880071.Fleli_0457"/>
<dbReference type="EMBL" id="CP003345">
    <property type="protein sequence ID" value="AFM02933.1"/>
    <property type="molecule type" value="Genomic_DNA"/>
</dbReference>
<proteinExistence type="predicted"/>
<dbReference type="KEGG" id="fli:Fleli_0457"/>
<dbReference type="Proteomes" id="UP000006054">
    <property type="component" value="Chromosome"/>
</dbReference>
<organism evidence="1 2">
    <name type="scientific">Bernardetia litoralis (strain ATCC 23117 / DSM 6794 / NBRC 15988 / NCIMB 1366 / Fx l1 / Sio-4)</name>
    <name type="common">Flexibacter litoralis</name>
    <dbReference type="NCBI Taxonomy" id="880071"/>
    <lineage>
        <taxon>Bacteria</taxon>
        <taxon>Pseudomonadati</taxon>
        <taxon>Bacteroidota</taxon>
        <taxon>Cytophagia</taxon>
        <taxon>Cytophagales</taxon>
        <taxon>Bernardetiaceae</taxon>
        <taxon>Bernardetia</taxon>
    </lineage>
</organism>